<dbReference type="InterPro" id="IPR051554">
    <property type="entry name" value="Acetyltransferase_Eis"/>
</dbReference>
<feature type="domain" description="N-acetyltransferase" evidence="1">
    <location>
        <begin position="8"/>
        <end position="154"/>
    </location>
</feature>
<dbReference type="RefSeq" id="WP_190434858.1">
    <property type="nucleotide sequence ID" value="NZ_JAMPKM010000006.1"/>
</dbReference>
<dbReference type="InterPro" id="IPR036527">
    <property type="entry name" value="SCP2_sterol-bd_dom_sf"/>
</dbReference>
<dbReference type="SUPFAM" id="SSF55729">
    <property type="entry name" value="Acyl-CoA N-acyltransferases (Nat)"/>
    <property type="match status" value="1"/>
</dbReference>
<accession>A0ABV0J7Z3</accession>
<dbReference type="PANTHER" id="PTHR37817:SF1">
    <property type="entry name" value="N-ACETYLTRANSFERASE EIS"/>
    <property type="match status" value="1"/>
</dbReference>
<protein>
    <submittedName>
        <fullName evidence="2">GNAT family N-acetyltransferase</fullName>
        <ecNumber evidence="2">2.3.1.-</ecNumber>
    </submittedName>
</protein>
<dbReference type="Pfam" id="PF13530">
    <property type="entry name" value="SCP2_2"/>
    <property type="match status" value="1"/>
</dbReference>
<dbReference type="Gene3D" id="3.30.1050.10">
    <property type="entry name" value="SCP2 sterol-binding domain"/>
    <property type="match status" value="1"/>
</dbReference>
<dbReference type="PROSITE" id="PS51186">
    <property type="entry name" value="GNAT"/>
    <property type="match status" value="1"/>
</dbReference>
<dbReference type="InterPro" id="IPR000182">
    <property type="entry name" value="GNAT_dom"/>
</dbReference>
<proteinExistence type="predicted"/>
<keyword evidence="3" id="KW-1185">Reference proteome</keyword>
<dbReference type="Proteomes" id="UP001464891">
    <property type="component" value="Unassembled WGS sequence"/>
</dbReference>
<reference evidence="2 3" key="1">
    <citation type="submission" date="2022-04" db="EMBL/GenBank/DDBJ databases">
        <title>Positive selection, recombination, and allopatry shape intraspecific diversity of widespread and dominant cyanobacteria.</title>
        <authorList>
            <person name="Wei J."/>
            <person name="Shu W."/>
            <person name="Hu C."/>
        </authorList>
    </citation>
    <scope>NUCLEOTIDE SEQUENCE [LARGE SCALE GENOMIC DNA]</scope>
    <source>
        <strain evidence="2 3">GB2-A4</strain>
    </source>
</reference>
<keyword evidence="2" id="KW-0808">Transferase</keyword>
<keyword evidence="2" id="KW-0012">Acyltransferase</keyword>
<evidence type="ECO:0000259" key="1">
    <source>
        <dbReference type="PROSITE" id="PS51186"/>
    </source>
</evidence>
<dbReference type="SUPFAM" id="SSF55718">
    <property type="entry name" value="SCP-like"/>
    <property type="match status" value="1"/>
</dbReference>
<sequence>MTTNLTGITLRQAEETDLPQVVNLDRLAFAPLRSPAEIERDWYGQGLNLPGRQHMLAVDDLTGQAVATYAQLDLSVVLEGQGFTTAGVAGVAVAPERRGQRIARFMLEQGVQEWRSQQIPLAMLYPFQHGFYRQLGWAWVGRLHQYTVAAKHLPLYPERFGMVPYDPKHHQPALQDAYQRSALRRNGWLQRQELQWQPRLKPEPGKEIYCYQEAGKLLGYMILQYAAADSLPGTLSVVVQEWVALNADAYRGILGFLSALRDQVHTVVWNTYPEDPFPYLVREQHRVLEVNQAPRLYGFTHRFGEIGGGFMWRLVDLTTAFRLRPVKQGSPFILTFQVSDPILGDQTITANFTAERMHPVAQPVPAVVKTSVEHLTELFCGLRRATEMVWTREIEYEGDRALLQKLDAAWQCTPPFCWDYF</sequence>
<dbReference type="Pfam" id="PF13527">
    <property type="entry name" value="Acetyltransf_9"/>
    <property type="match status" value="1"/>
</dbReference>
<dbReference type="Pfam" id="PF17668">
    <property type="entry name" value="Acetyltransf_17"/>
    <property type="match status" value="1"/>
</dbReference>
<organism evidence="2 3">
    <name type="scientific">Trichocoleus desertorum GB2-A4</name>
    <dbReference type="NCBI Taxonomy" id="2933944"/>
    <lineage>
        <taxon>Bacteria</taxon>
        <taxon>Bacillati</taxon>
        <taxon>Cyanobacteriota</taxon>
        <taxon>Cyanophyceae</taxon>
        <taxon>Leptolyngbyales</taxon>
        <taxon>Trichocoleusaceae</taxon>
        <taxon>Trichocoleus</taxon>
    </lineage>
</organism>
<dbReference type="InterPro" id="IPR041380">
    <property type="entry name" value="Acetyltransf_17"/>
</dbReference>
<dbReference type="PANTHER" id="PTHR37817">
    <property type="entry name" value="N-ACETYLTRANSFERASE EIS"/>
    <property type="match status" value="1"/>
</dbReference>
<dbReference type="EC" id="2.3.1.-" evidence="2"/>
<dbReference type="EMBL" id="JAMPKM010000006">
    <property type="protein sequence ID" value="MEP0817904.1"/>
    <property type="molecule type" value="Genomic_DNA"/>
</dbReference>
<dbReference type="InterPro" id="IPR025559">
    <property type="entry name" value="Eis_dom"/>
</dbReference>
<comment type="caution">
    <text evidence="2">The sequence shown here is derived from an EMBL/GenBank/DDBJ whole genome shotgun (WGS) entry which is preliminary data.</text>
</comment>
<dbReference type="CDD" id="cd04301">
    <property type="entry name" value="NAT_SF"/>
    <property type="match status" value="1"/>
</dbReference>
<dbReference type="InterPro" id="IPR016181">
    <property type="entry name" value="Acyl_CoA_acyltransferase"/>
</dbReference>
<evidence type="ECO:0000313" key="3">
    <source>
        <dbReference type="Proteomes" id="UP001464891"/>
    </source>
</evidence>
<dbReference type="GO" id="GO:0016746">
    <property type="term" value="F:acyltransferase activity"/>
    <property type="evidence" value="ECO:0007669"/>
    <property type="project" value="UniProtKB-KW"/>
</dbReference>
<dbReference type="Gene3D" id="3.40.630.30">
    <property type="match status" value="2"/>
</dbReference>
<gene>
    <name evidence="2" type="ORF">NC998_12445</name>
</gene>
<evidence type="ECO:0000313" key="2">
    <source>
        <dbReference type="EMBL" id="MEP0817904.1"/>
    </source>
</evidence>
<name>A0ABV0J7Z3_9CYAN</name>